<feature type="region of interest" description="Disordered" evidence="1">
    <location>
        <begin position="191"/>
        <end position="253"/>
    </location>
</feature>
<feature type="compositionally biased region" description="Low complexity" evidence="1">
    <location>
        <begin position="363"/>
        <end position="372"/>
    </location>
</feature>
<evidence type="ECO:0000256" key="1">
    <source>
        <dbReference type="SAM" id="MobiDB-lite"/>
    </source>
</evidence>
<feature type="region of interest" description="Disordered" evidence="1">
    <location>
        <begin position="270"/>
        <end position="347"/>
    </location>
</feature>
<feature type="compositionally biased region" description="Polar residues" evidence="1">
    <location>
        <begin position="292"/>
        <end position="312"/>
    </location>
</feature>
<evidence type="ECO:0008006" key="4">
    <source>
        <dbReference type="Google" id="ProtNLM"/>
    </source>
</evidence>
<feature type="region of interest" description="Disordered" evidence="1">
    <location>
        <begin position="363"/>
        <end position="426"/>
    </location>
</feature>
<organism evidence="2 3">
    <name type="scientific">Polyrhizophydium stewartii</name>
    <dbReference type="NCBI Taxonomy" id="2732419"/>
    <lineage>
        <taxon>Eukaryota</taxon>
        <taxon>Fungi</taxon>
        <taxon>Fungi incertae sedis</taxon>
        <taxon>Chytridiomycota</taxon>
        <taxon>Chytridiomycota incertae sedis</taxon>
        <taxon>Chytridiomycetes</taxon>
        <taxon>Rhizophydiales</taxon>
        <taxon>Rhizophydiales incertae sedis</taxon>
        <taxon>Polyrhizophydium</taxon>
    </lineage>
</organism>
<comment type="caution">
    <text evidence="2">The sequence shown here is derived from an EMBL/GenBank/DDBJ whole genome shotgun (WGS) entry which is preliminary data.</text>
</comment>
<reference evidence="2 3" key="1">
    <citation type="submission" date="2023-09" db="EMBL/GenBank/DDBJ databases">
        <title>Pangenome analysis of Batrachochytrium dendrobatidis and related Chytrids.</title>
        <authorList>
            <person name="Yacoub M.N."/>
            <person name="Stajich J.E."/>
            <person name="James T.Y."/>
        </authorList>
    </citation>
    <scope>NUCLEOTIDE SEQUENCE [LARGE SCALE GENOMIC DNA]</scope>
    <source>
        <strain evidence="2 3">JEL0888</strain>
    </source>
</reference>
<dbReference type="EMBL" id="JADGIZ020000011">
    <property type="protein sequence ID" value="KAL2917308.1"/>
    <property type="molecule type" value="Genomic_DNA"/>
</dbReference>
<dbReference type="Proteomes" id="UP001527925">
    <property type="component" value="Unassembled WGS sequence"/>
</dbReference>
<protein>
    <recommendedName>
        <fullName evidence="4">Myb-like domain-containing protein</fullName>
    </recommendedName>
</protein>
<gene>
    <name evidence="2" type="ORF">HK105_202972</name>
</gene>
<evidence type="ECO:0000313" key="3">
    <source>
        <dbReference type="Proteomes" id="UP001527925"/>
    </source>
</evidence>
<feature type="region of interest" description="Disordered" evidence="1">
    <location>
        <begin position="469"/>
        <end position="556"/>
    </location>
</feature>
<keyword evidence="3" id="KW-1185">Reference proteome</keyword>
<sequence length="676" mass="72464">MKQRRGPTWTERELQLLARAAHAAYTGGADGGFEASLFDNYMRFTKADRASPDGLHFAFERSCKACADRWNKLRDSFRFVVDFEAGRLPPVADPAVDPADPLAASAAAIVVAAAASPASWWALDERTDRKAVLNLYRKQSIPRSVFDMLYSWLPAILAASHQWIARSSLSAQMLHQQHQQHQQYQQHPLLPAQPSTLAPHHQHPASESGSDSARKQLARSYADQQPPRLHPARQPFYQHPPASQPPYPGPSFVAHHTERLAAAPQLPPPQHALRAAASSTPAHEPAPLSRPTAASSQYPQQQFGSMAGQQLRASHIALGKRPMPSEFEDSPPAPMRPRTYSGTPIGQNRSHLSALAEAAFSFSSPSSNAHSSQHIPLDPEAPPSPQVGFDRAPPTAFGMAPRQSSHIPGMQDMRPGPSGKAPSHPMFAPGKAMGAYDPARMAGQPGRPGHPGAPTAQRMTLAREEVIDPNDSFEPGTLRLIPIPSESAPGKTASAQASPRSPAKSLEKDVRPAAGEGNPAAAEMPGNPAVPTSSAFMGAQPAKSARSPAHPTREHSPSLLSIRMATDLSPGSLVPKSAAEASIVSQIKDLVRDWREQESRFHDRLSSLVDSLEHSRGLHDKPTAPSPARLPSPTIVSPTSLSVSAAEEVPALVRQDAPSLSETTAQAAFEMPARAV</sequence>
<feature type="region of interest" description="Disordered" evidence="1">
    <location>
        <begin position="612"/>
        <end position="641"/>
    </location>
</feature>
<feature type="compositionally biased region" description="Basic and acidic residues" evidence="1">
    <location>
        <begin position="612"/>
        <end position="622"/>
    </location>
</feature>
<accession>A0ABR4NCR1</accession>
<feature type="compositionally biased region" description="Low complexity" evidence="1">
    <location>
        <begin position="512"/>
        <end position="526"/>
    </location>
</feature>
<proteinExistence type="predicted"/>
<name>A0ABR4NCR1_9FUNG</name>
<evidence type="ECO:0000313" key="2">
    <source>
        <dbReference type="EMBL" id="KAL2917308.1"/>
    </source>
</evidence>